<dbReference type="InterPro" id="IPR001810">
    <property type="entry name" value="F-box_dom"/>
</dbReference>
<evidence type="ECO:0000313" key="3">
    <source>
        <dbReference type="Proteomes" id="UP000186955"/>
    </source>
</evidence>
<dbReference type="Proteomes" id="UP000186955">
    <property type="component" value="Unassembled WGS sequence"/>
</dbReference>
<dbReference type="OrthoDB" id="2687876at2759"/>
<dbReference type="EMBL" id="MNBE01000286">
    <property type="protein sequence ID" value="OKP11336.1"/>
    <property type="molecule type" value="Genomic_DNA"/>
</dbReference>
<dbReference type="SUPFAM" id="SSF81383">
    <property type="entry name" value="F-box domain"/>
    <property type="match status" value="1"/>
</dbReference>
<evidence type="ECO:0000313" key="2">
    <source>
        <dbReference type="EMBL" id="OKP11336.1"/>
    </source>
</evidence>
<feature type="domain" description="F-box" evidence="1">
    <location>
        <begin position="88"/>
        <end position="134"/>
    </location>
</feature>
<dbReference type="AlphaFoldDB" id="A0A1Q5UFT5"/>
<accession>A0A1Q5UFT5</accession>
<sequence>MADQDDTIDYDEAMILSKEWAFATNPSNWDDERELRRTVTLEGIDNWDDERELRRTVTLEGIDDASRLKGFKKRVSISVAPETMLAGPGALSALPLELLFQVIGYLDVDSAESFGQTSRLARLLLEQHPSYKPLMQVVPPLRAFYHALGINRWETLDALAKELYHPYCRACGHQATLLFLPLGERVCYNCSTHSPAYWCMAVPNAKAAFCISENQVRKLPILKIREKYWKQAVFPQTVTEERQDLVPAKSAFLAAIEVWGNRQTMCRYAKSNDPDPYHDSYPEEMWLGSAYRFLRNMQIKTPDDPTQLEGPSLFIRPEYNRVTTVPFPWVPRGKTEIERRFMCRGCDWLSRQSEVSHTLLKYSGINPRLPNKRLVKILSGRRNIAHTWKELMIHVRGCAGAGILMYTHMVEKEFENGLGHPNFWVLL</sequence>
<comment type="caution">
    <text evidence="2">The sequence shown here is derived from an EMBL/GenBank/DDBJ whole genome shotgun (WGS) entry which is preliminary data.</text>
</comment>
<dbReference type="PROSITE" id="PS50181">
    <property type="entry name" value="FBOX"/>
    <property type="match status" value="1"/>
</dbReference>
<reference evidence="2 3" key="1">
    <citation type="submission" date="2016-10" db="EMBL/GenBank/DDBJ databases">
        <title>Genome sequence of the ascomycete fungus Penicillium subrubescens.</title>
        <authorList>
            <person name="De Vries R.P."/>
            <person name="Peng M."/>
            <person name="Dilokpimol A."/>
            <person name="Hilden K."/>
            <person name="Makela M.R."/>
            <person name="Grigoriev I."/>
            <person name="Riley R."/>
            <person name="Granchi Z."/>
        </authorList>
    </citation>
    <scope>NUCLEOTIDE SEQUENCE [LARGE SCALE GENOMIC DNA]</scope>
    <source>
        <strain evidence="2 3">CBS 132785</strain>
    </source>
</reference>
<protein>
    <recommendedName>
        <fullName evidence="1">F-box domain-containing protein</fullName>
    </recommendedName>
</protein>
<dbReference type="STRING" id="1316194.A0A1Q5UFT5"/>
<proteinExistence type="predicted"/>
<dbReference type="InterPro" id="IPR036047">
    <property type="entry name" value="F-box-like_dom_sf"/>
</dbReference>
<gene>
    <name evidence="2" type="ORF">PENSUB_3173</name>
</gene>
<evidence type="ECO:0000259" key="1">
    <source>
        <dbReference type="PROSITE" id="PS50181"/>
    </source>
</evidence>
<organism evidence="2 3">
    <name type="scientific">Penicillium subrubescens</name>
    <dbReference type="NCBI Taxonomy" id="1316194"/>
    <lineage>
        <taxon>Eukaryota</taxon>
        <taxon>Fungi</taxon>
        <taxon>Dikarya</taxon>
        <taxon>Ascomycota</taxon>
        <taxon>Pezizomycotina</taxon>
        <taxon>Eurotiomycetes</taxon>
        <taxon>Eurotiomycetidae</taxon>
        <taxon>Eurotiales</taxon>
        <taxon>Aspergillaceae</taxon>
        <taxon>Penicillium</taxon>
    </lineage>
</organism>
<name>A0A1Q5UFT5_9EURO</name>
<keyword evidence="3" id="KW-1185">Reference proteome</keyword>